<protein>
    <submittedName>
        <fullName evidence="1">Uncharacterized protein</fullName>
    </submittedName>
</protein>
<gene>
    <name evidence="1" type="ORF">MKW98_024245</name>
</gene>
<comment type="caution">
    <text evidence="1">The sequence shown here is derived from an EMBL/GenBank/DDBJ whole genome shotgun (WGS) entry which is preliminary data.</text>
</comment>
<accession>A0AAD4T0A9</accession>
<keyword evidence="2" id="KW-1185">Reference proteome</keyword>
<organism evidence="1 2">
    <name type="scientific">Papaver atlanticum</name>
    <dbReference type="NCBI Taxonomy" id="357466"/>
    <lineage>
        <taxon>Eukaryota</taxon>
        <taxon>Viridiplantae</taxon>
        <taxon>Streptophyta</taxon>
        <taxon>Embryophyta</taxon>
        <taxon>Tracheophyta</taxon>
        <taxon>Spermatophyta</taxon>
        <taxon>Magnoliopsida</taxon>
        <taxon>Ranunculales</taxon>
        <taxon>Papaveraceae</taxon>
        <taxon>Papaveroideae</taxon>
        <taxon>Papaver</taxon>
    </lineage>
</organism>
<dbReference type="Proteomes" id="UP001202328">
    <property type="component" value="Unassembled WGS sequence"/>
</dbReference>
<evidence type="ECO:0000313" key="1">
    <source>
        <dbReference type="EMBL" id="KAI3928644.1"/>
    </source>
</evidence>
<name>A0AAD4T0A9_9MAGN</name>
<evidence type="ECO:0000313" key="2">
    <source>
        <dbReference type="Proteomes" id="UP001202328"/>
    </source>
</evidence>
<sequence>MAISVFLKAFARRAQLPSSLSSYESVFRNVNNHWVSSPLSKPFTSSRAYCSKPDHNDPVVQYVTETRKLPESNLTKVVFKYVRANDEYQEESTPLKPVTKVLEIPRGYTYFEFRRGDDVSYCNLGDFCYSLIMRYKEVTESTTGKRVSEICLVEASFFKERIRSIMDRAAAALNVHRMINYIEKSEDFFPSDINSGAGSQLLIDLNEIFEIRIWEKITSGDKHVLEIIVSELQSNGFDFTKDPVALQKIEEAVERAMTRMTNAIKLNLPVSAGEPDMSTTISWGKCDGLPVLRSVMFPPNLLKVRRRQ</sequence>
<proteinExistence type="predicted"/>
<dbReference type="AlphaFoldDB" id="A0AAD4T0A9"/>
<dbReference type="EMBL" id="JAJJMB010007708">
    <property type="protein sequence ID" value="KAI3928644.1"/>
    <property type="molecule type" value="Genomic_DNA"/>
</dbReference>
<reference evidence="1" key="1">
    <citation type="submission" date="2022-04" db="EMBL/GenBank/DDBJ databases">
        <title>A functionally conserved STORR gene fusion in Papaver species that diverged 16.8 million years ago.</title>
        <authorList>
            <person name="Catania T."/>
        </authorList>
    </citation>
    <scope>NUCLEOTIDE SEQUENCE</scope>
    <source>
        <strain evidence="1">S-188037</strain>
    </source>
</reference>